<dbReference type="InterPro" id="IPR001789">
    <property type="entry name" value="Sig_transdc_resp-reg_receiver"/>
</dbReference>
<reference evidence="5" key="1">
    <citation type="submission" date="2017-02" db="EMBL/GenBank/DDBJ databases">
        <authorList>
            <person name="Varghese N."/>
            <person name="Submissions S."/>
        </authorList>
    </citation>
    <scope>NUCLEOTIDE SEQUENCE [LARGE SCALE GENOMIC DNA]</scope>
    <source>
        <strain evidence="5">DSM 22224</strain>
    </source>
</reference>
<dbReference type="PANTHER" id="PTHR44591:SF3">
    <property type="entry name" value="RESPONSE REGULATORY DOMAIN-CONTAINING PROTEIN"/>
    <property type="match status" value="1"/>
</dbReference>
<keyword evidence="5" id="KW-1185">Reference proteome</keyword>
<evidence type="ECO:0000256" key="1">
    <source>
        <dbReference type="ARBA" id="ARBA00022553"/>
    </source>
</evidence>
<dbReference type="STRING" id="634771.SAMN04488128_107209"/>
<dbReference type="AlphaFoldDB" id="A0A1T4U0H9"/>
<dbReference type="Pfam" id="PF00072">
    <property type="entry name" value="Response_reg"/>
    <property type="match status" value="1"/>
</dbReference>
<dbReference type="InterPro" id="IPR011006">
    <property type="entry name" value="CheY-like_superfamily"/>
</dbReference>
<evidence type="ECO:0000313" key="5">
    <source>
        <dbReference type="Proteomes" id="UP000190367"/>
    </source>
</evidence>
<dbReference type="GO" id="GO:0000160">
    <property type="term" value="P:phosphorelay signal transduction system"/>
    <property type="evidence" value="ECO:0007669"/>
    <property type="project" value="InterPro"/>
</dbReference>
<feature type="domain" description="Response regulatory" evidence="3">
    <location>
        <begin position="10"/>
        <end position="124"/>
    </location>
</feature>
<sequence>MVTWQRKPYNILWVDDDPFFLHWIIPQITTTCFIIQTFEDAPTALAHLKRVHPDIVLTNLVMPHMSGLEMIAAIRCQDPHIPIVVVSNRFQDEERQAAFKAGANSFLSKAGINGEAIMTGIRPYLGQ</sequence>
<comment type="caution">
    <text evidence="2">Lacks conserved residue(s) required for the propagation of feature annotation.</text>
</comment>
<dbReference type="EMBL" id="FUWZ01000007">
    <property type="protein sequence ID" value="SKA46170.1"/>
    <property type="molecule type" value="Genomic_DNA"/>
</dbReference>
<gene>
    <name evidence="4" type="ORF">SAMN04488128_107209</name>
</gene>
<dbReference type="SMART" id="SM00448">
    <property type="entry name" value="REC"/>
    <property type="match status" value="1"/>
</dbReference>
<dbReference type="OrthoDB" id="9797341at2"/>
<organism evidence="4 5">
    <name type="scientific">Chitinophaga eiseniae</name>
    <dbReference type="NCBI Taxonomy" id="634771"/>
    <lineage>
        <taxon>Bacteria</taxon>
        <taxon>Pseudomonadati</taxon>
        <taxon>Bacteroidota</taxon>
        <taxon>Chitinophagia</taxon>
        <taxon>Chitinophagales</taxon>
        <taxon>Chitinophagaceae</taxon>
        <taxon>Chitinophaga</taxon>
    </lineage>
</organism>
<dbReference type="CDD" id="cd00156">
    <property type="entry name" value="REC"/>
    <property type="match status" value="1"/>
</dbReference>
<dbReference type="InterPro" id="IPR050595">
    <property type="entry name" value="Bact_response_regulator"/>
</dbReference>
<accession>A0A1T4U0H9</accession>
<proteinExistence type="predicted"/>
<evidence type="ECO:0000313" key="4">
    <source>
        <dbReference type="EMBL" id="SKA46170.1"/>
    </source>
</evidence>
<protein>
    <submittedName>
        <fullName evidence="4">Response regulator receiver domain-containing protein</fullName>
    </submittedName>
</protein>
<dbReference type="PANTHER" id="PTHR44591">
    <property type="entry name" value="STRESS RESPONSE REGULATOR PROTEIN 1"/>
    <property type="match status" value="1"/>
</dbReference>
<evidence type="ECO:0000256" key="2">
    <source>
        <dbReference type="PROSITE-ProRule" id="PRU00169"/>
    </source>
</evidence>
<evidence type="ECO:0000259" key="3">
    <source>
        <dbReference type="PROSITE" id="PS50110"/>
    </source>
</evidence>
<dbReference type="PROSITE" id="PS50110">
    <property type="entry name" value="RESPONSE_REGULATORY"/>
    <property type="match status" value="1"/>
</dbReference>
<dbReference type="SUPFAM" id="SSF52172">
    <property type="entry name" value="CheY-like"/>
    <property type="match status" value="1"/>
</dbReference>
<keyword evidence="1" id="KW-0597">Phosphoprotein</keyword>
<name>A0A1T4U0H9_9BACT</name>
<dbReference type="Gene3D" id="3.40.50.2300">
    <property type="match status" value="1"/>
</dbReference>
<dbReference type="RefSeq" id="WP_078673025.1">
    <property type="nucleotide sequence ID" value="NZ_FUWZ01000007.1"/>
</dbReference>
<dbReference type="Proteomes" id="UP000190367">
    <property type="component" value="Unassembled WGS sequence"/>
</dbReference>